<dbReference type="InterPro" id="IPR037143">
    <property type="entry name" value="4-PPantetheinyl_Trfase_dom_sf"/>
</dbReference>
<reference evidence="5" key="1">
    <citation type="journal article" date="2019" name="Sci. Rep.">
        <title>Draft genome of Tanacetum cinerariifolium, the natural source of mosquito coil.</title>
        <authorList>
            <person name="Yamashiro T."/>
            <person name="Shiraishi A."/>
            <person name="Satake H."/>
            <person name="Nakayama K."/>
        </authorList>
    </citation>
    <scope>NUCLEOTIDE SEQUENCE</scope>
</reference>
<protein>
    <recommendedName>
        <fullName evidence="1">holo-[acyl-carrier-protein] synthase</fullName>
        <ecNumber evidence="1">2.7.8.7</ecNumber>
    </recommendedName>
</protein>
<dbReference type="EC" id="2.7.8.7" evidence="1"/>
<dbReference type="Pfam" id="PF01648">
    <property type="entry name" value="ACPS"/>
    <property type="match status" value="1"/>
</dbReference>
<accession>A0A6L2JS96</accession>
<dbReference type="EMBL" id="BKCJ010001240">
    <property type="protein sequence ID" value="GEU39968.1"/>
    <property type="molecule type" value="Genomic_DNA"/>
</dbReference>
<dbReference type="InterPro" id="IPR055066">
    <property type="entry name" value="AASDHPPT_N"/>
</dbReference>
<sequence>MTKTHAVSKMYGLKFQFEHMIGTNFGIHSYCYLKKNTFNFINRPIIVLKYLAAEQTSKQKQMEKGVKRWLVNISEWDPSPHDFSTVISLLPKQDHSSITRYVRIEDRKRALVSRLLQYALVHHVLDIPFAEILIYRTPEGKPYLENHKKTVEFPNFNFNVSHHGDYVAIASEPICIVGLDIVSCFIPGKETVLDFIHNFSSYFSSLEWEKIVNAGSDDDILDIFFRYWCLKEAYVKALGTGVGYKLNYVEFHHKNRTDIYVKVDGNVLKDWNFWLFELQGRHRVAVARGHPRNATENYKKCLKQTHFDNATYKLGFQLPNPVFVTRTVEELCSLFPGME</sequence>
<dbReference type="PANTHER" id="PTHR12215:SF10">
    <property type="entry name" value="L-AMINOADIPATE-SEMIALDEHYDE DEHYDROGENASE-PHOSPHOPANTETHEINYL TRANSFERASE"/>
    <property type="match status" value="1"/>
</dbReference>
<dbReference type="FunFam" id="3.90.470.20:FF:000003">
    <property type="entry name" value="L-aminoadipate-semialdehyde dehydrogenase-phosphopantetheinyl transferase"/>
    <property type="match status" value="1"/>
</dbReference>
<dbReference type="GO" id="GO:0005829">
    <property type="term" value="C:cytosol"/>
    <property type="evidence" value="ECO:0007669"/>
    <property type="project" value="TreeGrafter"/>
</dbReference>
<dbReference type="GO" id="GO:0019878">
    <property type="term" value="P:lysine biosynthetic process via aminoadipic acid"/>
    <property type="evidence" value="ECO:0007669"/>
    <property type="project" value="TreeGrafter"/>
</dbReference>
<dbReference type="PANTHER" id="PTHR12215">
    <property type="entry name" value="PHOSPHOPANTETHEINE TRANSFERASE"/>
    <property type="match status" value="1"/>
</dbReference>
<dbReference type="FunFam" id="3.90.470.20:FF:000013">
    <property type="entry name" value="L-aminoadipate-semialdehyde dehydrogenase-phosphopantetheinyl transferase"/>
    <property type="match status" value="1"/>
</dbReference>
<evidence type="ECO:0000256" key="2">
    <source>
        <dbReference type="ARBA" id="ARBA00022679"/>
    </source>
</evidence>
<evidence type="ECO:0000256" key="1">
    <source>
        <dbReference type="ARBA" id="ARBA00013172"/>
    </source>
</evidence>
<dbReference type="AlphaFoldDB" id="A0A6L2JS96"/>
<name>A0A6L2JS96_TANCI</name>
<organism evidence="5">
    <name type="scientific">Tanacetum cinerariifolium</name>
    <name type="common">Dalmatian daisy</name>
    <name type="synonym">Chrysanthemum cinerariifolium</name>
    <dbReference type="NCBI Taxonomy" id="118510"/>
    <lineage>
        <taxon>Eukaryota</taxon>
        <taxon>Viridiplantae</taxon>
        <taxon>Streptophyta</taxon>
        <taxon>Embryophyta</taxon>
        <taxon>Tracheophyta</taxon>
        <taxon>Spermatophyta</taxon>
        <taxon>Magnoliopsida</taxon>
        <taxon>eudicotyledons</taxon>
        <taxon>Gunneridae</taxon>
        <taxon>Pentapetalae</taxon>
        <taxon>asterids</taxon>
        <taxon>campanulids</taxon>
        <taxon>Asterales</taxon>
        <taxon>Asteraceae</taxon>
        <taxon>Asteroideae</taxon>
        <taxon>Anthemideae</taxon>
        <taxon>Anthemidinae</taxon>
        <taxon>Tanacetum</taxon>
    </lineage>
</organism>
<feature type="domain" description="4'-phosphopantetheinyl transferase" evidence="3">
    <location>
        <begin position="177"/>
        <end position="287"/>
    </location>
</feature>
<dbReference type="Pfam" id="PF22624">
    <property type="entry name" value="AASDHPPT_N"/>
    <property type="match status" value="1"/>
</dbReference>
<gene>
    <name evidence="5" type="ORF">Tci_011946</name>
</gene>
<dbReference type="InterPro" id="IPR008278">
    <property type="entry name" value="4-PPantetheinyl_Trfase_dom"/>
</dbReference>
<dbReference type="InterPro" id="IPR050559">
    <property type="entry name" value="P-Pant_transferase_sf"/>
</dbReference>
<dbReference type="Gene3D" id="3.90.470.20">
    <property type="entry name" value="4'-phosphopantetheinyl transferase domain"/>
    <property type="match status" value="2"/>
</dbReference>
<feature type="domain" description="4'-phosphopantetheinyl transferase N-terminal" evidence="4">
    <location>
        <begin position="75"/>
        <end position="173"/>
    </location>
</feature>
<comment type="caution">
    <text evidence="5">The sequence shown here is derived from an EMBL/GenBank/DDBJ whole genome shotgun (WGS) entry which is preliminary data.</text>
</comment>
<keyword evidence="2 5" id="KW-0808">Transferase</keyword>
<evidence type="ECO:0000313" key="5">
    <source>
        <dbReference type="EMBL" id="GEU39968.1"/>
    </source>
</evidence>
<dbReference type="GO" id="GO:0000287">
    <property type="term" value="F:magnesium ion binding"/>
    <property type="evidence" value="ECO:0007669"/>
    <property type="project" value="InterPro"/>
</dbReference>
<proteinExistence type="predicted"/>
<dbReference type="GO" id="GO:0008897">
    <property type="term" value="F:holo-[acyl-carrier-protein] synthase activity"/>
    <property type="evidence" value="ECO:0007669"/>
    <property type="project" value="UniProtKB-EC"/>
</dbReference>
<evidence type="ECO:0000259" key="4">
    <source>
        <dbReference type="Pfam" id="PF22624"/>
    </source>
</evidence>
<dbReference type="SUPFAM" id="SSF56214">
    <property type="entry name" value="4'-phosphopantetheinyl transferase"/>
    <property type="match status" value="2"/>
</dbReference>
<evidence type="ECO:0000259" key="3">
    <source>
        <dbReference type="Pfam" id="PF01648"/>
    </source>
</evidence>